<dbReference type="SUPFAM" id="SSF143597">
    <property type="entry name" value="YojJ-like"/>
    <property type="match status" value="1"/>
</dbReference>
<keyword evidence="9 10" id="KW-0472">Membrane</keyword>
<keyword evidence="4 10" id="KW-0812">Transmembrane</keyword>
<dbReference type="InterPro" id="IPR036888">
    <property type="entry name" value="DNA_integrity_DisA_N_sf"/>
</dbReference>
<dbReference type="Proteomes" id="UP001564657">
    <property type="component" value="Unassembled WGS sequence"/>
</dbReference>
<keyword evidence="5 10" id="KW-0548">Nucleotidyltransferase</keyword>
<evidence type="ECO:0000256" key="1">
    <source>
        <dbReference type="ARBA" id="ARBA00000877"/>
    </source>
</evidence>
<keyword evidence="7 10" id="KW-0067">ATP-binding</keyword>
<evidence type="ECO:0000256" key="2">
    <source>
        <dbReference type="ARBA" id="ARBA00022475"/>
    </source>
</evidence>
<reference evidence="12 13" key="1">
    <citation type="submission" date="2024-08" db="EMBL/GenBank/DDBJ databases">
        <title>Clostridium lapicellarii sp. nov., and Clostridium renhuaiense sp. nov., two species isolated from the mud in a fermentation cellar used for producing sauce-flavour Chinese liquors.</title>
        <authorList>
            <person name="Yang F."/>
            <person name="Wang H."/>
            <person name="Chen L.Q."/>
            <person name="Zhou N."/>
            <person name="Lu J.J."/>
            <person name="Pu X.X."/>
            <person name="Wan B."/>
            <person name="Wang L."/>
            <person name="Liu S.J."/>
        </authorList>
    </citation>
    <scope>NUCLEOTIDE SEQUENCE [LARGE SCALE GENOMIC DNA]</scope>
    <source>
        <strain evidence="12 13">MT-5</strain>
    </source>
</reference>
<dbReference type="InterPro" id="IPR003390">
    <property type="entry name" value="DNA_integrity_scan_DisA_N"/>
</dbReference>
<dbReference type="Pfam" id="PF19293">
    <property type="entry name" value="CdaA_N"/>
    <property type="match status" value="1"/>
</dbReference>
<evidence type="ECO:0000256" key="8">
    <source>
        <dbReference type="ARBA" id="ARBA00022989"/>
    </source>
</evidence>
<sequence>MELLQMMVNSVRNISISSVMDILVVSYILYKGYMLIKETRAEQLLKGIILIIFLIPISSFFHLVMLNWILTKTLTIGVLSFVIIFQPEIRRALEHLGRTAFNDKHILQDEEVMEKVVTEIVNSVDNLSKSKTGALIVIEQITGLGDIINTGTKVDAIVSAALLENIFVVNTPLHDGATIIRNDRIVSAGCFLPLTNNNDLNKKLGTRHRAAIGISENSDALIVVVSEETGTISFAVNGKLIRNYTKDRLKKILVTIMKKRSQKKSTWRERVIEWKKKIKKAKS</sequence>
<comment type="caution">
    <text evidence="10">Lacks conserved residue(s) required for the propagation of feature annotation.</text>
</comment>
<dbReference type="Pfam" id="PF02457">
    <property type="entry name" value="DAC"/>
    <property type="match status" value="1"/>
</dbReference>
<feature type="transmembrane region" description="Helical" evidence="10">
    <location>
        <begin position="14"/>
        <end position="32"/>
    </location>
</feature>
<comment type="subunit">
    <text evidence="10">Probably a homodimer.</text>
</comment>
<dbReference type="InterPro" id="IPR034701">
    <property type="entry name" value="CdaA"/>
</dbReference>
<dbReference type="PROSITE" id="PS51794">
    <property type="entry name" value="DAC"/>
    <property type="match status" value="1"/>
</dbReference>
<accession>A0ABV4BT22</accession>
<protein>
    <recommendedName>
        <fullName evidence="10">Diadenylate cyclase</fullName>
        <shortName evidence="10">DAC</shortName>
        <ecNumber evidence="10">2.7.7.85</ecNumber>
    </recommendedName>
    <alternativeName>
        <fullName evidence="10">Cyclic-di-AMP synthase</fullName>
        <shortName evidence="10">c-di-AMP synthase</shortName>
    </alternativeName>
</protein>
<gene>
    <name evidence="12" type="primary">cdaA</name>
    <name evidence="10" type="synonym">dacA</name>
    <name evidence="12" type="ORF">AB8U03_15895</name>
</gene>
<comment type="caution">
    <text evidence="12">The sequence shown here is derived from an EMBL/GenBank/DDBJ whole genome shotgun (WGS) entry which is preliminary data.</text>
</comment>
<keyword evidence="13" id="KW-1185">Reference proteome</keyword>
<organism evidence="12 13">
    <name type="scientific">Clostridium moutaii</name>
    <dbReference type="NCBI Taxonomy" id="3240932"/>
    <lineage>
        <taxon>Bacteria</taxon>
        <taxon>Bacillati</taxon>
        <taxon>Bacillota</taxon>
        <taxon>Clostridia</taxon>
        <taxon>Eubacteriales</taxon>
        <taxon>Clostridiaceae</taxon>
        <taxon>Clostridium</taxon>
    </lineage>
</organism>
<keyword evidence="2 10" id="KW-1003">Cell membrane</keyword>
<comment type="function">
    <text evidence="10">Catalyzes the condensation of 2 ATP molecules into cyclic di-AMP (c-di-AMP), a second messenger used to regulate differing processes in different bacteria.</text>
</comment>
<proteinExistence type="inferred from homology"/>
<evidence type="ECO:0000259" key="11">
    <source>
        <dbReference type="PROSITE" id="PS51794"/>
    </source>
</evidence>
<keyword evidence="6 10" id="KW-0547">Nucleotide-binding</keyword>
<keyword evidence="3 10" id="KW-0808">Transferase</keyword>
<evidence type="ECO:0000313" key="12">
    <source>
        <dbReference type="EMBL" id="MEY8001653.1"/>
    </source>
</evidence>
<dbReference type="PANTHER" id="PTHR34185">
    <property type="entry name" value="DIADENYLATE CYCLASE"/>
    <property type="match status" value="1"/>
</dbReference>
<evidence type="ECO:0000313" key="13">
    <source>
        <dbReference type="Proteomes" id="UP001564657"/>
    </source>
</evidence>
<name>A0ABV4BT22_9CLOT</name>
<feature type="transmembrane region" description="Helical" evidence="10">
    <location>
        <begin position="44"/>
        <end position="62"/>
    </location>
</feature>
<dbReference type="EC" id="2.7.7.85" evidence="10"/>
<evidence type="ECO:0000256" key="4">
    <source>
        <dbReference type="ARBA" id="ARBA00022692"/>
    </source>
</evidence>
<dbReference type="Gene3D" id="3.40.1700.10">
    <property type="entry name" value="DNA integrity scanning protein, DisA, N-terminal domain"/>
    <property type="match status" value="1"/>
</dbReference>
<evidence type="ECO:0000256" key="9">
    <source>
        <dbReference type="ARBA" id="ARBA00023136"/>
    </source>
</evidence>
<feature type="domain" description="DAC" evidence="11">
    <location>
        <begin position="86"/>
        <end position="246"/>
    </location>
</feature>
<evidence type="ECO:0000256" key="6">
    <source>
        <dbReference type="ARBA" id="ARBA00022741"/>
    </source>
</evidence>
<keyword evidence="8 10" id="KW-1133">Transmembrane helix</keyword>
<dbReference type="PANTHER" id="PTHR34185:SF1">
    <property type="entry name" value="DIADENYLATE CYCLASE"/>
    <property type="match status" value="1"/>
</dbReference>
<dbReference type="InterPro" id="IPR050338">
    <property type="entry name" value="DisA"/>
</dbReference>
<dbReference type="HAMAP" id="MF_01499">
    <property type="entry name" value="DacA"/>
    <property type="match status" value="1"/>
</dbReference>
<comment type="similarity">
    <text evidence="10">Belongs to the adenylate cyclase family. DacA/CdaA subfamily.</text>
</comment>
<evidence type="ECO:0000256" key="3">
    <source>
        <dbReference type="ARBA" id="ARBA00022679"/>
    </source>
</evidence>
<dbReference type="InterPro" id="IPR045585">
    <property type="entry name" value="CdaA_N"/>
</dbReference>
<dbReference type="EMBL" id="JBGEWD010000022">
    <property type="protein sequence ID" value="MEY8001653.1"/>
    <property type="molecule type" value="Genomic_DNA"/>
</dbReference>
<dbReference type="PIRSF" id="PIRSF004793">
    <property type="entry name" value="UCP004793"/>
    <property type="match status" value="1"/>
</dbReference>
<evidence type="ECO:0000256" key="5">
    <source>
        <dbReference type="ARBA" id="ARBA00022695"/>
    </source>
</evidence>
<dbReference type="InterPro" id="IPR014046">
    <property type="entry name" value="C-di-AMP_synthase"/>
</dbReference>
<evidence type="ECO:0000256" key="10">
    <source>
        <dbReference type="HAMAP-Rule" id="MF_01499"/>
    </source>
</evidence>
<dbReference type="NCBIfam" id="TIGR00159">
    <property type="entry name" value="diadenylate cyclase CdaA"/>
    <property type="match status" value="1"/>
</dbReference>
<dbReference type="GO" id="GO:0106408">
    <property type="term" value="F:diadenylate cyclase activity"/>
    <property type="evidence" value="ECO:0007669"/>
    <property type="project" value="UniProtKB-EC"/>
</dbReference>
<evidence type="ECO:0000256" key="7">
    <source>
        <dbReference type="ARBA" id="ARBA00022840"/>
    </source>
</evidence>
<dbReference type="RefSeq" id="WP_369705546.1">
    <property type="nucleotide sequence ID" value="NZ_JBGEWD010000022.1"/>
</dbReference>
<comment type="catalytic activity">
    <reaction evidence="1 10">
        <text>2 ATP = 3',3'-c-di-AMP + 2 diphosphate</text>
        <dbReference type="Rhea" id="RHEA:35655"/>
        <dbReference type="ChEBI" id="CHEBI:30616"/>
        <dbReference type="ChEBI" id="CHEBI:33019"/>
        <dbReference type="ChEBI" id="CHEBI:71500"/>
        <dbReference type="EC" id="2.7.7.85"/>
    </reaction>
</comment>